<dbReference type="InterPro" id="IPR005063">
    <property type="entry name" value="Transposase_27"/>
</dbReference>
<comment type="similarity">
    <text evidence="2">Belongs to the transposase 27 family.</text>
</comment>
<dbReference type="GO" id="GO:0004803">
    <property type="term" value="F:transposase activity"/>
    <property type="evidence" value="ECO:0007669"/>
    <property type="project" value="InterPro"/>
</dbReference>
<evidence type="ECO:0000256" key="4">
    <source>
        <dbReference type="ARBA" id="ARBA00023172"/>
    </source>
</evidence>
<dbReference type="GO" id="GO:0006313">
    <property type="term" value="P:DNA transposition"/>
    <property type="evidence" value="ECO:0007669"/>
    <property type="project" value="InterPro"/>
</dbReference>
<dbReference type="PANTHER" id="PTHR33293">
    <property type="entry name" value="INSERTION ELEMENT IS1 1 PROTEIN INSB-RELATED"/>
    <property type="match status" value="1"/>
</dbReference>
<keyword evidence="3" id="KW-0815">Transposition</keyword>
<reference evidence="5" key="1">
    <citation type="submission" date="2019-03" db="EMBL/GenBank/DDBJ databases">
        <title>Single cell metagenomics reveals metabolic interactions within the superorganism composed of flagellate Streblomastix strix and complex community of Bacteroidetes bacteria on its surface.</title>
        <authorList>
            <person name="Treitli S.C."/>
            <person name="Kolisko M."/>
            <person name="Husnik F."/>
            <person name="Keeling P."/>
            <person name="Hampl V."/>
        </authorList>
    </citation>
    <scope>NUCLEOTIDE SEQUENCE</scope>
    <source>
        <strain evidence="5">STM</strain>
    </source>
</reference>
<dbReference type="Pfam" id="PF03400">
    <property type="entry name" value="DDE_Tnp_IS1"/>
    <property type="match status" value="1"/>
</dbReference>
<organism evidence="5">
    <name type="scientific">termite gut metagenome</name>
    <dbReference type="NCBI Taxonomy" id="433724"/>
    <lineage>
        <taxon>unclassified sequences</taxon>
        <taxon>metagenomes</taxon>
        <taxon>organismal metagenomes</taxon>
    </lineage>
</organism>
<evidence type="ECO:0000256" key="3">
    <source>
        <dbReference type="ARBA" id="ARBA00022578"/>
    </source>
</evidence>
<dbReference type="EMBL" id="SNRY01000043">
    <property type="protein sequence ID" value="KAA6349648.1"/>
    <property type="molecule type" value="Genomic_DNA"/>
</dbReference>
<evidence type="ECO:0008006" key="7">
    <source>
        <dbReference type="Google" id="ProtNLM"/>
    </source>
</evidence>
<dbReference type="PANTHER" id="PTHR33293:SF1">
    <property type="entry name" value="INSERTION ELEMENT IS1 1 PROTEIN INSB-RELATED"/>
    <property type="match status" value="1"/>
</dbReference>
<name>A0A5J4R884_9ZZZZ</name>
<evidence type="ECO:0000313" key="5">
    <source>
        <dbReference type="EMBL" id="KAA6328873.1"/>
    </source>
</evidence>
<dbReference type="EMBL" id="SNRY01001739">
    <property type="protein sequence ID" value="KAA6328873.1"/>
    <property type="molecule type" value="Genomic_DNA"/>
</dbReference>
<dbReference type="InterPro" id="IPR051354">
    <property type="entry name" value="Transposase_27_IS1"/>
</dbReference>
<dbReference type="AlphaFoldDB" id="A0A5J4R884"/>
<comment type="caution">
    <text evidence="5">The sequence shown here is derived from an EMBL/GenBank/DDBJ whole genome shotgun (WGS) entry which is preliminary data.</text>
</comment>
<evidence type="ECO:0000313" key="6">
    <source>
        <dbReference type="EMBL" id="KAA6349648.1"/>
    </source>
</evidence>
<evidence type="ECO:0000256" key="2">
    <source>
        <dbReference type="ARBA" id="ARBA00008841"/>
    </source>
</evidence>
<keyword evidence="4" id="KW-0233">DNA recombination</keyword>
<comment type="function">
    <text evidence="1">Absolutely required for transposition of IS1.</text>
</comment>
<gene>
    <name evidence="6" type="ORF">EZS27_002976</name>
    <name evidence="5" type="ORF">EZS27_022266</name>
</gene>
<evidence type="ECO:0000256" key="1">
    <source>
        <dbReference type="ARBA" id="ARBA00004091"/>
    </source>
</evidence>
<proteinExistence type="inferred from homology"/>
<sequence length="78" mass="9337">MKSIASDYWKPYESIVPKEKHLQTKAETFTVEGYNSLFRHFLARMRRKSKCYSKCKKMLELSFLLLMHYRNGTLSILN</sequence>
<accession>A0A5J4R884</accession>
<dbReference type="GO" id="GO:0003677">
    <property type="term" value="F:DNA binding"/>
    <property type="evidence" value="ECO:0007669"/>
    <property type="project" value="InterPro"/>
</dbReference>
<protein>
    <recommendedName>
        <fullName evidence="7">IS1 transposase</fullName>
    </recommendedName>
</protein>